<evidence type="ECO:0000256" key="1">
    <source>
        <dbReference type="ARBA" id="ARBA00010139"/>
    </source>
</evidence>
<proteinExistence type="inferred from homology"/>
<dbReference type="GO" id="GO:0050660">
    <property type="term" value="F:flavin adenine dinucleotide binding"/>
    <property type="evidence" value="ECO:0007669"/>
    <property type="project" value="InterPro"/>
</dbReference>
<dbReference type="GeneID" id="54296194"/>
<gene>
    <name evidence="5" type="ORF">K452DRAFT_264535</name>
</gene>
<keyword evidence="4" id="KW-0560">Oxidoreductase</keyword>
<reference evidence="5" key="1">
    <citation type="journal article" date="2020" name="Stud. Mycol.">
        <title>101 Dothideomycetes genomes: a test case for predicting lifestyles and emergence of pathogens.</title>
        <authorList>
            <person name="Haridas S."/>
            <person name="Albert R."/>
            <person name="Binder M."/>
            <person name="Bloem J."/>
            <person name="Labutti K."/>
            <person name="Salamov A."/>
            <person name="Andreopoulos B."/>
            <person name="Baker S."/>
            <person name="Barry K."/>
            <person name="Bills G."/>
            <person name="Bluhm B."/>
            <person name="Cannon C."/>
            <person name="Castanera R."/>
            <person name="Culley D."/>
            <person name="Daum C."/>
            <person name="Ezra D."/>
            <person name="Gonzalez J."/>
            <person name="Henrissat B."/>
            <person name="Kuo A."/>
            <person name="Liang C."/>
            <person name="Lipzen A."/>
            <person name="Lutzoni F."/>
            <person name="Magnuson J."/>
            <person name="Mondo S."/>
            <person name="Nolan M."/>
            <person name="Ohm R."/>
            <person name="Pangilinan J."/>
            <person name="Park H.-J."/>
            <person name="Ramirez L."/>
            <person name="Alfaro M."/>
            <person name="Sun H."/>
            <person name="Tritt A."/>
            <person name="Yoshinaga Y."/>
            <person name="Zwiers L.-H."/>
            <person name="Turgeon B."/>
            <person name="Goodwin S."/>
            <person name="Spatafora J."/>
            <person name="Crous P."/>
            <person name="Grigoriev I."/>
        </authorList>
    </citation>
    <scope>NUCLEOTIDE SEQUENCE</scope>
    <source>
        <strain evidence="5">CBS 121167</strain>
    </source>
</reference>
<sequence>MREAIRRANGYGKDAYTYYPVVIIGAGESGIAMGCRLKEVLGFDQFRIFERQGGIGGTWWINRYPGVSCDVPAIFYSFSFSPNLQWSKFFPSGEEIVQYLHRVCEKYAITDKVQVNTDVMGCRWLEDEQLWEVELRYMAQGLGDLGVKDRDRIIGEKGESSVYVGHEFVRAKIVLSAVGGLVEPRGWPDNIPGKERFQGSIFHSARWDHNFDIRDKDVVVVGTGCSAAQFVPQLTTTHGAKSVTQLMRSPPWVVPRPTPPFGDAWWNKWSPFLFSTVPVTNKFFRTLIAAGAEYDMRLFHMGEWSAKERSKVEGESLKHLKKVVPEKYHEILTPDYGIGCKRRIYDASWLPLLQDPKVELTTQPLTSVQERSVTIGPGRAYPKLDVADSKAPTAQREVPADAIILANGFDVTRWLHPLKVVGKGGKDLVELMEERGGPQAYQGTAMDGFPNFFIIFGPNTATGHTSVIMATENMVNYALKFVKPILDGDATTVEVKKEAEVAFTQDLQKSLKNRVWNDGCNSWYVDKTTGWNSTVYPYTQIWFMLRCMFPAWWDWKIEYTRKGLLKLYVQRGLRLAAMVVVVLGVVKARQRKLGLFGVLSEAMNMARGIGGRFISALRVTSL</sequence>
<dbReference type="OrthoDB" id="3971593at2759"/>
<evidence type="ECO:0000313" key="5">
    <source>
        <dbReference type="EMBL" id="KAF2145478.1"/>
    </source>
</evidence>
<evidence type="ECO:0000313" key="6">
    <source>
        <dbReference type="Proteomes" id="UP000799438"/>
    </source>
</evidence>
<accession>A0A6A6BP62</accession>
<keyword evidence="6" id="KW-1185">Reference proteome</keyword>
<dbReference type="Proteomes" id="UP000799438">
    <property type="component" value="Unassembled WGS sequence"/>
</dbReference>
<comment type="similarity">
    <text evidence="1">Belongs to the FAD-binding monooxygenase family.</text>
</comment>
<dbReference type="Pfam" id="PF13450">
    <property type="entry name" value="NAD_binding_8"/>
    <property type="match status" value="1"/>
</dbReference>
<dbReference type="SUPFAM" id="SSF51905">
    <property type="entry name" value="FAD/NAD(P)-binding domain"/>
    <property type="match status" value="2"/>
</dbReference>
<dbReference type="InterPro" id="IPR020946">
    <property type="entry name" value="Flavin_mOase-like"/>
</dbReference>
<evidence type="ECO:0000256" key="4">
    <source>
        <dbReference type="ARBA" id="ARBA00023002"/>
    </source>
</evidence>
<dbReference type="PANTHER" id="PTHR42877">
    <property type="entry name" value="L-ORNITHINE N(5)-MONOOXYGENASE-RELATED"/>
    <property type="match status" value="1"/>
</dbReference>
<dbReference type="PANTHER" id="PTHR42877:SF10">
    <property type="entry name" value="L-ORNITHINE N(5)-OXYGENASE"/>
    <property type="match status" value="1"/>
</dbReference>
<dbReference type="Pfam" id="PF00743">
    <property type="entry name" value="FMO-like"/>
    <property type="match status" value="1"/>
</dbReference>
<evidence type="ECO:0000256" key="2">
    <source>
        <dbReference type="ARBA" id="ARBA00022630"/>
    </source>
</evidence>
<dbReference type="GO" id="GO:0050661">
    <property type="term" value="F:NADP binding"/>
    <property type="evidence" value="ECO:0007669"/>
    <property type="project" value="InterPro"/>
</dbReference>
<dbReference type="RefSeq" id="XP_033401190.1">
    <property type="nucleotide sequence ID" value="XM_033538698.1"/>
</dbReference>
<dbReference type="InterPro" id="IPR051209">
    <property type="entry name" value="FAD-bind_Monooxygenase_sf"/>
</dbReference>
<protein>
    <recommendedName>
        <fullName evidence="7">L-ornithine N(5)-oxygenase</fullName>
    </recommendedName>
</protein>
<dbReference type="AlphaFoldDB" id="A0A6A6BP62"/>
<dbReference type="InterPro" id="IPR036188">
    <property type="entry name" value="FAD/NAD-bd_sf"/>
</dbReference>
<dbReference type="GO" id="GO:0004499">
    <property type="term" value="F:N,N-dimethylaniline monooxygenase activity"/>
    <property type="evidence" value="ECO:0007669"/>
    <property type="project" value="InterPro"/>
</dbReference>
<name>A0A6A6BP62_9PEZI</name>
<keyword evidence="2" id="KW-0285">Flavoprotein</keyword>
<keyword evidence="3" id="KW-0274">FAD</keyword>
<dbReference type="EMBL" id="ML995477">
    <property type="protein sequence ID" value="KAF2145478.1"/>
    <property type="molecule type" value="Genomic_DNA"/>
</dbReference>
<evidence type="ECO:0008006" key="7">
    <source>
        <dbReference type="Google" id="ProtNLM"/>
    </source>
</evidence>
<dbReference type="Gene3D" id="3.50.50.60">
    <property type="entry name" value="FAD/NAD(P)-binding domain"/>
    <property type="match status" value="3"/>
</dbReference>
<organism evidence="5 6">
    <name type="scientific">Aplosporella prunicola CBS 121167</name>
    <dbReference type="NCBI Taxonomy" id="1176127"/>
    <lineage>
        <taxon>Eukaryota</taxon>
        <taxon>Fungi</taxon>
        <taxon>Dikarya</taxon>
        <taxon>Ascomycota</taxon>
        <taxon>Pezizomycotina</taxon>
        <taxon>Dothideomycetes</taxon>
        <taxon>Dothideomycetes incertae sedis</taxon>
        <taxon>Botryosphaeriales</taxon>
        <taxon>Aplosporellaceae</taxon>
        <taxon>Aplosporella</taxon>
    </lineage>
</organism>
<evidence type="ECO:0000256" key="3">
    <source>
        <dbReference type="ARBA" id="ARBA00022827"/>
    </source>
</evidence>